<accession>A0ABN0Q4Q6</accession>
<keyword evidence="2" id="KW-1185">Reference proteome</keyword>
<organism evidence="1 2">
    <name type="scientific">Enterobacter cloacae S611</name>
    <dbReference type="NCBI Taxonomy" id="1399146"/>
    <lineage>
        <taxon>Bacteria</taxon>
        <taxon>Pseudomonadati</taxon>
        <taxon>Pseudomonadota</taxon>
        <taxon>Gammaproteobacteria</taxon>
        <taxon>Enterobacterales</taxon>
        <taxon>Enterobacteriaceae</taxon>
        <taxon>Enterobacter</taxon>
        <taxon>Enterobacter cloacae complex</taxon>
    </lineage>
</organism>
<dbReference type="Proteomes" id="UP000017834">
    <property type="component" value="Unassembled WGS sequence"/>
</dbReference>
<evidence type="ECO:0000313" key="1">
    <source>
        <dbReference type="EMBL" id="ESS56941.1"/>
    </source>
</evidence>
<reference evidence="1 2" key="1">
    <citation type="journal article" date="2014" name="Genome Announc.">
        <title>Draft Genome Sequence of Enterobacter cloacae Strain S611.</title>
        <authorList>
            <person name="Wang D."/>
            <person name="Han C.S."/>
            <person name="Dichosa A.E."/>
            <person name="Gleasner C.D."/>
            <person name="Johnson S.L."/>
            <person name="Daligault H.E."/>
            <person name="Davenport K.W."/>
            <person name="Li P.E."/>
            <person name="Pierson E.A."/>
            <person name="Pierson L.S.III."/>
        </authorList>
    </citation>
    <scope>NUCLEOTIDE SEQUENCE [LARGE SCALE GENOMIC DNA]</scope>
    <source>
        <strain evidence="1 2">S611</strain>
    </source>
</reference>
<protein>
    <submittedName>
        <fullName evidence="1">Uncharacterized protein</fullName>
    </submittedName>
</protein>
<dbReference type="EMBL" id="AXOM01000050">
    <property type="protein sequence ID" value="ESS56941.1"/>
    <property type="molecule type" value="Genomic_DNA"/>
</dbReference>
<comment type="caution">
    <text evidence="1">The sequence shown here is derived from an EMBL/GenBank/DDBJ whole genome shotgun (WGS) entry which is preliminary data.</text>
</comment>
<name>A0ABN0Q4Q6_ENTCL</name>
<gene>
    <name evidence="1" type="ORF">EDP2_2936</name>
</gene>
<evidence type="ECO:0000313" key="2">
    <source>
        <dbReference type="Proteomes" id="UP000017834"/>
    </source>
</evidence>
<proteinExistence type="predicted"/>
<sequence length="34" mass="3821">MAITLSDKSLVLLLRDELAVTKSYLTKITQLTIK</sequence>